<accession>A0AAN8N4H5</accession>
<dbReference type="EMBL" id="JAGTTL010000005">
    <property type="protein sequence ID" value="KAK6321931.1"/>
    <property type="molecule type" value="Genomic_DNA"/>
</dbReference>
<organism evidence="7 8">
    <name type="scientific">Coregonus suidteri</name>
    <dbReference type="NCBI Taxonomy" id="861788"/>
    <lineage>
        <taxon>Eukaryota</taxon>
        <taxon>Metazoa</taxon>
        <taxon>Chordata</taxon>
        <taxon>Craniata</taxon>
        <taxon>Vertebrata</taxon>
        <taxon>Euteleostomi</taxon>
        <taxon>Actinopterygii</taxon>
        <taxon>Neopterygii</taxon>
        <taxon>Teleostei</taxon>
        <taxon>Protacanthopterygii</taxon>
        <taxon>Salmoniformes</taxon>
        <taxon>Salmonidae</taxon>
        <taxon>Coregoninae</taxon>
        <taxon>Coregonus</taxon>
    </lineage>
</organism>
<keyword evidence="3 6" id="KW-0812">Transmembrane</keyword>
<evidence type="ECO:0000256" key="3">
    <source>
        <dbReference type="ARBA" id="ARBA00022692"/>
    </source>
</evidence>
<sequence>MVIHAPEEEEVTTLQQMTDKLLDPGFLVFASILLVVCLLLIFYFSPRVGQTNILVYIGICSLLGAFTVSSVKGLGIGIHTVFSDPAVVRHPLTWILLAALVNSIVTLEGLTSSLSQPLEEKQEDKHILIEDMERLPPLREDAPRVFIIS</sequence>
<dbReference type="PANTHER" id="PTHR12570">
    <property type="match status" value="1"/>
</dbReference>
<gene>
    <name evidence="7" type="ORF">J4Q44_G00067230</name>
</gene>
<evidence type="ECO:0000256" key="2">
    <source>
        <dbReference type="ARBA" id="ARBA00007230"/>
    </source>
</evidence>
<dbReference type="Proteomes" id="UP001356427">
    <property type="component" value="Unassembled WGS sequence"/>
</dbReference>
<keyword evidence="4 6" id="KW-1133">Transmembrane helix</keyword>
<evidence type="ECO:0000256" key="5">
    <source>
        <dbReference type="ARBA" id="ARBA00023136"/>
    </source>
</evidence>
<dbReference type="GO" id="GO:0015095">
    <property type="term" value="F:magnesium ion transmembrane transporter activity"/>
    <property type="evidence" value="ECO:0007669"/>
    <property type="project" value="InterPro"/>
</dbReference>
<dbReference type="PANTHER" id="PTHR12570:SF7">
    <property type="entry name" value="MAGNESIUM TRANSPORTER NIPA4"/>
    <property type="match status" value="1"/>
</dbReference>
<dbReference type="InterPro" id="IPR008521">
    <property type="entry name" value="Mg_trans_NIPA"/>
</dbReference>
<proteinExistence type="inferred from homology"/>
<evidence type="ECO:0000313" key="7">
    <source>
        <dbReference type="EMBL" id="KAK6321931.1"/>
    </source>
</evidence>
<feature type="transmembrane region" description="Helical" evidence="6">
    <location>
        <begin position="26"/>
        <end position="44"/>
    </location>
</feature>
<comment type="similarity">
    <text evidence="2">Belongs to the NIPA family.</text>
</comment>
<keyword evidence="8" id="KW-1185">Reference proteome</keyword>
<comment type="subcellular location">
    <subcellularLocation>
        <location evidence="1">Membrane</location>
        <topology evidence="1">Multi-pass membrane protein</topology>
    </subcellularLocation>
</comment>
<comment type="caution">
    <text evidence="7">The sequence shown here is derived from an EMBL/GenBank/DDBJ whole genome shotgun (WGS) entry which is preliminary data.</text>
</comment>
<evidence type="ECO:0000256" key="6">
    <source>
        <dbReference type="SAM" id="Phobius"/>
    </source>
</evidence>
<evidence type="ECO:0000256" key="4">
    <source>
        <dbReference type="ARBA" id="ARBA00022989"/>
    </source>
</evidence>
<evidence type="ECO:0000313" key="8">
    <source>
        <dbReference type="Proteomes" id="UP001356427"/>
    </source>
</evidence>
<name>A0AAN8N4H5_9TELE</name>
<keyword evidence="5 6" id="KW-0472">Membrane</keyword>
<evidence type="ECO:0000256" key="1">
    <source>
        <dbReference type="ARBA" id="ARBA00004141"/>
    </source>
</evidence>
<reference evidence="7 8" key="1">
    <citation type="submission" date="2021-04" db="EMBL/GenBank/DDBJ databases">
        <authorList>
            <person name="De Guttry C."/>
            <person name="Zahm M."/>
            <person name="Klopp C."/>
            <person name="Cabau C."/>
            <person name="Louis A."/>
            <person name="Berthelot C."/>
            <person name="Parey E."/>
            <person name="Roest Crollius H."/>
            <person name="Montfort J."/>
            <person name="Robinson-Rechavi M."/>
            <person name="Bucao C."/>
            <person name="Bouchez O."/>
            <person name="Gislard M."/>
            <person name="Lluch J."/>
            <person name="Milhes M."/>
            <person name="Lampietro C."/>
            <person name="Lopez Roques C."/>
            <person name="Donnadieu C."/>
            <person name="Braasch I."/>
            <person name="Desvignes T."/>
            <person name="Postlethwait J."/>
            <person name="Bobe J."/>
            <person name="Wedekind C."/>
            <person name="Guiguen Y."/>
        </authorList>
    </citation>
    <scope>NUCLEOTIDE SEQUENCE [LARGE SCALE GENOMIC DNA]</scope>
    <source>
        <strain evidence="7">Cs_M1</strain>
        <tissue evidence="7">Blood</tissue>
    </source>
</reference>
<dbReference type="Pfam" id="PF05653">
    <property type="entry name" value="Mg_trans_NIPA"/>
    <property type="match status" value="1"/>
</dbReference>
<feature type="transmembrane region" description="Helical" evidence="6">
    <location>
        <begin position="91"/>
        <end position="111"/>
    </location>
</feature>
<dbReference type="GO" id="GO:0016020">
    <property type="term" value="C:membrane"/>
    <property type="evidence" value="ECO:0007669"/>
    <property type="project" value="UniProtKB-SubCell"/>
</dbReference>
<protein>
    <submittedName>
        <fullName evidence="7">Uncharacterized protein</fullName>
    </submittedName>
</protein>
<dbReference type="AlphaFoldDB" id="A0AAN8N4H5"/>
<feature type="transmembrane region" description="Helical" evidence="6">
    <location>
        <begin position="53"/>
        <end position="71"/>
    </location>
</feature>